<dbReference type="PANTHER" id="PTHR18968">
    <property type="entry name" value="THIAMINE PYROPHOSPHATE ENZYMES"/>
    <property type="match status" value="1"/>
</dbReference>
<feature type="domain" description="Thiamine pyrophosphate enzyme N-terminal TPP-binding" evidence="7">
    <location>
        <begin position="75"/>
        <end position="180"/>
    </location>
</feature>
<feature type="domain" description="Thiamine pyrophosphate enzyme central" evidence="5">
    <location>
        <begin position="267"/>
        <end position="392"/>
    </location>
</feature>
<dbReference type="GO" id="GO:0050660">
    <property type="term" value="F:flavin adenine dinucleotide binding"/>
    <property type="evidence" value="ECO:0007669"/>
    <property type="project" value="TreeGrafter"/>
</dbReference>
<evidence type="ECO:0000256" key="4">
    <source>
        <dbReference type="RuleBase" id="RU362132"/>
    </source>
</evidence>
<dbReference type="GO" id="GO:0003984">
    <property type="term" value="F:acetolactate synthase activity"/>
    <property type="evidence" value="ECO:0007669"/>
    <property type="project" value="TreeGrafter"/>
</dbReference>
<proteinExistence type="inferred from homology"/>
<evidence type="ECO:0000313" key="8">
    <source>
        <dbReference type="EMBL" id="RDE10198.1"/>
    </source>
</evidence>
<keyword evidence="9" id="KW-1185">Reference proteome</keyword>
<dbReference type="Pfam" id="PF00205">
    <property type="entry name" value="TPP_enzyme_M"/>
    <property type="match status" value="1"/>
</dbReference>
<dbReference type="InterPro" id="IPR045229">
    <property type="entry name" value="TPP_enz"/>
</dbReference>
<dbReference type="InterPro" id="IPR019546">
    <property type="entry name" value="TAT_signal_bac_arc"/>
</dbReference>
<dbReference type="GO" id="GO:0009099">
    <property type="term" value="P:L-valine biosynthetic process"/>
    <property type="evidence" value="ECO:0007669"/>
    <property type="project" value="TreeGrafter"/>
</dbReference>
<dbReference type="SUPFAM" id="SSF52518">
    <property type="entry name" value="Thiamin diphosphate-binding fold (THDP-binding)"/>
    <property type="match status" value="2"/>
</dbReference>
<dbReference type="AlphaFoldDB" id="A0A369W6L6"/>
<comment type="similarity">
    <text evidence="2 4">Belongs to the TPP enzyme family.</text>
</comment>
<dbReference type="InterPro" id="IPR011766">
    <property type="entry name" value="TPP_enzyme_TPP-bd"/>
</dbReference>
<dbReference type="Gene3D" id="3.40.50.1220">
    <property type="entry name" value="TPP-binding domain"/>
    <property type="match status" value="1"/>
</dbReference>
<evidence type="ECO:0000259" key="6">
    <source>
        <dbReference type="Pfam" id="PF02775"/>
    </source>
</evidence>
<dbReference type="GO" id="GO:0009097">
    <property type="term" value="P:isoleucine biosynthetic process"/>
    <property type="evidence" value="ECO:0007669"/>
    <property type="project" value="TreeGrafter"/>
</dbReference>
<protein>
    <submittedName>
        <fullName evidence="8">Thiamine pyrophosphate-binding protein</fullName>
    </submittedName>
</protein>
<comment type="cofactor">
    <cofactor evidence="1">
        <name>thiamine diphosphate</name>
        <dbReference type="ChEBI" id="CHEBI:58937"/>
    </cofactor>
</comment>
<dbReference type="EMBL" id="QQNH01000002">
    <property type="protein sequence ID" value="RDE10198.1"/>
    <property type="molecule type" value="Genomic_DNA"/>
</dbReference>
<keyword evidence="3 4" id="KW-0786">Thiamine pyrophosphate</keyword>
<evidence type="ECO:0000256" key="1">
    <source>
        <dbReference type="ARBA" id="ARBA00001964"/>
    </source>
</evidence>
<dbReference type="InterPro" id="IPR012000">
    <property type="entry name" value="Thiamin_PyroP_enz_cen_dom"/>
</dbReference>
<evidence type="ECO:0000259" key="7">
    <source>
        <dbReference type="Pfam" id="PF02776"/>
    </source>
</evidence>
<dbReference type="Proteomes" id="UP000253759">
    <property type="component" value="Unassembled WGS sequence"/>
</dbReference>
<gene>
    <name evidence="8" type="ORF">DVH29_02040</name>
</gene>
<comment type="caution">
    <text evidence="8">The sequence shown here is derived from an EMBL/GenBank/DDBJ whole genome shotgun (WGS) entry which is preliminary data.</text>
</comment>
<dbReference type="GO" id="GO:0005948">
    <property type="term" value="C:acetolactate synthase complex"/>
    <property type="evidence" value="ECO:0007669"/>
    <property type="project" value="TreeGrafter"/>
</dbReference>
<dbReference type="InterPro" id="IPR029035">
    <property type="entry name" value="DHS-like_NAD/FAD-binding_dom"/>
</dbReference>
<dbReference type="Pfam" id="PF02776">
    <property type="entry name" value="TPP_enzyme_N"/>
    <property type="match status" value="1"/>
</dbReference>
<dbReference type="InterPro" id="IPR012001">
    <property type="entry name" value="Thiamin_PyroP_enz_TPP-bd_dom"/>
</dbReference>
<name>A0A369W6L6_9HYPH</name>
<dbReference type="PANTHER" id="PTHR18968:SF166">
    <property type="entry name" value="2-HYDROXYACYL-COA LYASE 2"/>
    <property type="match status" value="1"/>
</dbReference>
<reference evidence="9" key="1">
    <citation type="submission" date="2018-07" db="EMBL/GenBank/DDBJ databases">
        <authorList>
            <person name="Liu B.-T."/>
            <person name="Du Z."/>
        </authorList>
    </citation>
    <scope>NUCLEOTIDE SEQUENCE [LARGE SCALE GENOMIC DNA]</scope>
    <source>
        <strain evidence="9">XYN52</strain>
    </source>
</reference>
<dbReference type="CDD" id="cd07035">
    <property type="entry name" value="TPP_PYR_POX_like"/>
    <property type="match status" value="1"/>
</dbReference>
<dbReference type="Gene3D" id="3.40.50.970">
    <property type="match status" value="2"/>
</dbReference>
<evidence type="ECO:0000259" key="5">
    <source>
        <dbReference type="Pfam" id="PF00205"/>
    </source>
</evidence>
<dbReference type="PROSITE" id="PS51318">
    <property type="entry name" value="TAT"/>
    <property type="match status" value="1"/>
</dbReference>
<dbReference type="GO" id="GO:0000287">
    <property type="term" value="F:magnesium ion binding"/>
    <property type="evidence" value="ECO:0007669"/>
    <property type="project" value="InterPro"/>
</dbReference>
<dbReference type="Pfam" id="PF02775">
    <property type="entry name" value="TPP_enzyme_C"/>
    <property type="match status" value="1"/>
</dbReference>
<accession>A0A369W6L6</accession>
<dbReference type="GO" id="GO:0030976">
    <property type="term" value="F:thiamine pyrophosphate binding"/>
    <property type="evidence" value="ECO:0007669"/>
    <property type="project" value="InterPro"/>
</dbReference>
<organism evidence="8 9">
    <name type="scientific">Pelagibacterium lacus</name>
    <dbReference type="NCBI Taxonomy" id="2282655"/>
    <lineage>
        <taxon>Bacteria</taxon>
        <taxon>Pseudomonadati</taxon>
        <taxon>Pseudomonadota</taxon>
        <taxon>Alphaproteobacteria</taxon>
        <taxon>Hyphomicrobiales</taxon>
        <taxon>Devosiaceae</taxon>
        <taxon>Pelagibacterium</taxon>
    </lineage>
</organism>
<dbReference type="SUPFAM" id="SSF52467">
    <property type="entry name" value="DHS-like NAD/FAD-binding domain"/>
    <property type="match status" value="1"/>
</dbReference>
<dbReference type="RefSeq" id="WP_114644494.1">
    <property type="nucleotide sequence ID" value="NZ_QQNH01000002.1"/>
</dbReference>
<evidence type="ECO:0000256" key="2">
    <source>
        <dbReference type="ARBA" id="ARBA00007812"/>
    </source>
</evidence>
<sequence length="651" mass="70255">MSIDTRPEEGNTAANPSRRSFLKFAAVGAGAAASSPMLAGAAGAQEAGDEAARLVVPDEIANRDQAPLPDIQFPMTGANLFGRACALEDVKAMFCCPGNYNVIHAIADHNIPSYSGRNEGSMTHAADAFVRATGEIAIASGTEGPGFTNMISGIAAANSCRTPMLLVASNMRVEQDDTEQGIQVMYQQPLTEGIKKYGKRLITPHRLPEYIGYTFRQLKTGIPGPVHIDFTGEVSNHQFEGEADLGHYGSVARYRTDSRPAPAAGDIEAALRLLDQAERPMIVASTGVFYAKAWDALKAFAEKANIPVVESGPMMGKFPHDHPLSAHAAPDALASADLVFLVGQYCMPTVGEFAFGPDTRYVRIQPEAGDMGRNLPVDVGIFSCEKLALEELADRARSAERTSWLNEVDAARRAFADQNQSYYEMGRGYSEAVHPAVIAKELSDFLYNGDLAPEQTTVLSGGFGIARYTRRFLQAHRPGQVVNGAYQFASIGPDVAYAVGVAAGVQLGAGAQAAAQGAPIVCITGDAGFGFTGMEIETQAKYRLPVINIVYNNNSWGTWYSNRDLPRGAQLHLFQEGVRYDRMAEGLGAHGEYVTSPDQFLPALQRAYDIAQNEGLPSVINCQAKREFWIRDEYEPGFLGKVEPGVMSYYH</sequence>
<feature type="domain" description="Thiamine pyrophosphate enzyme TPP-binding" evidence="6">
    <location>
        <begin position="468"/>
        <end position="622"/>
    </location>
</feature>
<dbReference type="InterPro" id="IPR029061">
    <property type="entry name" value="THDP-binding"/>
</dbReference>
<dbReference type="NCBIfam" id="TIGR01409">
    <property type="entry name" value="TAT_signal_seq"/>
    <property type="match status" value="1"/>
</dbReference>
<evidence type="ECO:0000313" key="9">
    <source>
        <dbReference type="Proteomes" id="UP000253759"/>
    </source>
</evidence>
<evidence type="ECO:0000256" key="3">
    <source>
        <dbReference type="ARBA" id="ARBA00023052"/>
    </source>
</evidence>
<dbReference type="InterPro" id="IPR006311">
    <property type="entry name" value="TAT_signal"/>
</dbReference>